<dbReference type="Gene3D" id="3.40.50.1860">
    <property type="match status" value="2"/>
</dbReference>
<evidence type="ECO:0000313" key="3">
    <source>
        <dbReference type="EMBL" id="AZA89904.1"/>
    </source>
</evidence>
<dbReference type="Pfam" id="PF01177">
    <property type="entry name" value="Asp_Glu_race"/>
    <property type="match status" value="1"/>
</dbReference>
<dbReference type="PANTHER" id="PTHR21198">
    <property type="entry name" value="GLUTAMATE RACEMASE"/>
    <property type="match status" value="1"/>
</dbReference>
<protein>
    <submittedName>
        <fullName evidence="3">Aspartate/glutamate racemase family protein</fullName>
    </submittedName>
</protein>
<dbReference type="RefSeq" id="WP_123856326.1">
    <property type="nucleotide sequence ID" value="NZ_CP033923.1"/>
</dbReference>
<proteinExistence type="inferred from homology"/>
<keyword evidence="4" id="KW-1185">Reference proteome</keyword>
<dbReference type="NCBIfam" id="TIGR00035">
    <property type="entry name" value="asp_race"/>
    <property type="match status" value="1"/>
</dbReference>
<name>A0AAD0YK14_CHRNA</name>
<dbReference type="PROSITE" id="PS00923">
    <property type="entry name" value="ASP_GLU_RACEMASE_1"/>
    <property type="match status" value="1"/>
</dbReference>
<evidence type="ECO:0000256" key="1">
    <source>
        <dbReference type="ARBA" id="ARBA00007847"/>
    </source>
</evidence>
<evidence type="ECO:0000313" key="4">
    <source>
        <dbReference type="Proteomes" id="UP000278288"/>
    </source>
</evidence>
<evidence type="ECO:0000256" key="2">
    <source>
        <dbReference type="ARBA" id="ARBA00023235"/>
    </source>
</evidence>
<dbReference type="KEGG" id="cnk:EG343_04320"/>
<reference evidence="3 4" key="1">
    <citation type="submission" date="2018-11" db="EMBL/GenBank/DDBJ databases">
        <title>Proposal to divide the Flavobacteriaceae and reorganize its genera based on Amino Acid Identity values calculated from whole genome sequences.</title>
        <authorList>
            <person name="Nicholson A.C."/>
            <person name="Gulvik C.A."/>
            <person name="Whitney A.M."/>
            <person name="Humrighouse B.W."/>
            <person name="Bell M."/>
            <person name="Holmes B."/>
            <person name="Steigerwalt A.G."/>
            <person name="Villarma A."/>
            <person name="Sheth M."/>
            <person name="Batra D."/>
            <person name="Pryor J."/>
            <person name="Bernardet J.-F."/>
            <person name="Hugo C."/>
            <person name="Kampfer P."/>
            <person name="Newman J."/>
            <person name="McQuiston J.R."/>
        </authorList>
    </citation>
    <scope>NUCLEOTIDE SEQUENCE [LARGE SCALE GENOMIC DNA]</scope>
    <source>
        <strain evidence="3 4">G0041</strain>
    </source>
</reference>
<accession>A0AAD0YK14</accession>
<organism evidence="3 4">
    <name type="scientific">Chryseobacterium nakagawai</name>
    <dbReference type="NCBI Taxonomy" id="1241982"/>
    <lineage>
        <taxon>Bacteria</taxon>
        <taxon>Pseudomonadati</taxon>
        <taxon>Bacteroidota</taxon>
        <taxon>Flavobacteriia</taxon>
        <taxon>Flavobacteriales</taxon>
        <taxon>Weeksellaceae</taxon>
        <taxon>Chryseobacterium group</taxon>
        <taxon>Chryseobacterium</taxon>
    </lineage>
</organism>
<keyword evidence="2" id="KW-0413">Isomerase</keyword>
<dbReference type="Proteomes" id="UP000278288">
    <property type="component" value="Chromosome"/>
</dbReference>
<dbReference type="AlphaFoldDB" id="A0AAD0YK14"/>
<gene>
    <name evidence="3" type="ORF">EG343_04320</name>
</gene>
<dbReference type="InterPro" id="IPR001920">
    <property type="entry name" value="Asp/Glu_race"/>
</dbReference>
<sequence>MKVIGLIGGMSWESSVLYYQILNRKTREILGGSHSSECLMYSVDFGEIALLQHQGDWETLEKKMIAAAQRLERGGADIVLICTNTMHKMAEAIEQNINIPLLHIVDSTAAEIQKKSYTKLGMLATQFSMEEDFLKKRYKTKYGIEITVPEEDQRNEIHRIIYEELVKGIIKESSKHYYLKVIGELVKNGAEAIILGCTEIELLIKQEDVSIDLFATAQIHAENAVEWALTS</sequence>
<dbReference type="PANTHER" id="PTHR21198:SF7">
    <property type="entry name" value="ASPARTATE-GLUTAMATE RACEMASE FAMILY"/>
    <property type="match status" value="1"/>
</dbReference>
<dbReference type="InterPro" id="IPR018187">
    <property type="entry name" value="Asp/Glu_racemase_AS_1"/>
</dbReference>
<dbReference type="InterPro" id="IPR015942">
    <property type="entry name" value="Asp/Glu/hydantoin_racemase"/>
</dbReference>
<dbReference type="EMBL" id="CP033923">
    <property type="protein sequence ID" value="AZA89904.1"/>
    <property type="molecule type" value="Genomic_DNA"/>
</dbReference>
<dbReference type="GO" id="GO:0047661">
    <property type="term" value="F:amino-acid racemase activity"/>
    <property type="evidence" value="ECO:0007669"/>
    <property type="project" value="InterPro"/>
</dbReference>
<comment type="similarity">
    <text evidence="1">Belongs to the aspartate/glutamate racemases family.</text>
</comment>
<dbReference type="SUPFAM" id="SSF53681">
    <property type="entry name" value="Aspartate/glutamate racemase"/>
    <property type="match status" value="2"/>
</dbReference>
<dbReference type="InterPro" id="IPR004380">
    <property type="entry name" value="Asp_race"/>
</dbReference>